<proteinExistence type="predicted"/>
<gene>
    <name evidence="2" type="ORF">U9M48_024272</name>
</gene>
<organism evidence="2 3">
    <name type="scientific">Paspalum notatum var. saurae</name>
    <dbReference type="NCBI Taxonomy" id="547442"/>
    <lineage>
        <taxon>Eukaryota</taxon>
        <taxon>Viridiplantae</taxon>
        <taxon>Streptophyta</taxon>
        <taxon>Embryophyta</taxon>
        <taxon>Tracheophyta</taxon>
        <taxon>Spermatophyta</taxon>
        <taxon>Magnoliopsida</taxon>
        <taxon>Liliopsida</taxon>
        <taxon>Poales</taxon>
        <taxon>Poaceae</taxon>
        <taxon>PACMAD clade</taxon>
        <taxon>Panicoideae</taxon>
        <taxon>Andropogonodae</taxon>
        <taxon>Paspaleae</taxon>
        <taxon>Paspalinae</taxon>
        <taxon>Paspalum</taxon>
    </lineage>
</organism>
<feature type="compositionally biased region" description="Basic and acidic residues" evidence="1">
    <location>
        <begin position="41"/>
        <end position="52"/>
    </location>
</feature>
<dbReference type="EMBL" id="CP144749">
    <property type="protein sequence ID" value="WVZ76285.1"/>
    <property type="molecule type" value="Genomic_DNA"/>
</dbReference>
<reference evidence="2 3" key="1">
    <citation type="submission" date="2024-02" db="EMBL/GenBank/DDBJ databases">
        <title>High-quality chromosome-scale genome assembly of Pensacola bahiagrass (Paspalum notatum Flugge var. saurae).</title>
        <authorList>
            <person name="Vega J.M."/>
            <person name="Podio M."/>
            <person name="Orjuela J."/>
            <person name="Siena L.A."/>
            <person name="Pessino S.C."/>
            <person name="Combes M.C."/>
            <person name="Mariac C."/>
            <person name="Albertini E."/>
            <person name="Pupilli F."/>
            <person name="Ortiz J.P.A."/>
            <person name="Leblanc O."/>
        </authorList>
    </citation>
    <scope>NUCLEOTIDE SEQUENCE [LARGE SCALE GENOMIC DNA]</scope>
    <source>
        <strain evidence="2">R1</strain>
        <tissue evidence="2">Leaf</tissue>
    </source>
</reference>
<evidence type="ECO:0000313" key="3">
    <source>
        <dbReference type="Proteomes" id="UP001341281"/>
    </source>
</evidence>
<sequence length="63" mass="7070">MATLRPNPQSFSVSRSAETLKNHNNSKKNPTCKELSTQEKPVIKEPDDRLYPEQEDEILAASG</sequence>
<name>A0AAQ3WWH0_PASNO</name>
<dbReference type="Proteomes" id="UP001341281">
    <property type="component" value="Chromosome 05"/>
</dbReference>
<feature type="region of interest" description="Disordered" evidence="1">
    <location>
        <begin position="1"/>
        <end position="63"/>
    </location>
</feature>
<evidence type="ECO:0000313" key="2">
    <source>
        <dbReference type="EMBL" id="WVZ76285.1"/>
    </source>
</evidence>
<feature type="compositionally biased region" description="Acidic residues" evidence="1">
    <location>
        <begin position="53"/>
        <end position="63"/>
    </location>
</feature>
<accession>A0AAQ3WWH0</accession>
<protein>
    <submittedName>
        <fullName evidence="2">Uncharacterized protein</fullName>
    </submittedName>
</protein>
<dbReference type="AlphaFoldDB" id="A0AAQ3WWH0"/>
<feature type="compositionally biased region" description="Polar residues" evidence="1">
    <location>
        <begin position="1"/>
        <end position="39"/>
    </location>
</feature>
<keyword evidence="3" id="KW-1185">Reference proteome</keyword>
<evidence type="ECO:0000256" key="1">
    <source>
        <dbReference type="SAM" id="MobiDB-lite"/>
    </source>
</evidence>